<evidence type="ECO:0000313" key="2">
    <source>
        <dbReference type="EMBL" id="SEH91318.1"/>
    </source>
</evidence>
<proteinExistence type="predicted"/>
<dbReference type="EMBL" id="CVUD02000232">
    <property type="protein sequence ID" value="SEH91318.1"/>
    <property type="molecule type" value="Genomic_DNA"/>
</dbReference>
<evidence type="ECO:0000259" key="1">
    <source>
        <dbReference type="Pfam" id="PF10276"/>
    </source>
</evidence>
<sequence>MSNVDGFQQKNVSYNAVEKDDLPICCPPKDAQKWHMHPKVYMQFNEQGHAICPYCGSKYELI</sequence>
<organism evidence="2 3">
    <name type="scientific">Bathymodiolus azoricus thioautotrophic gill symbiont</name>
    <dbReference type="NCBI Taxonomy" id="235205"/>
    <lineage>
        <taxon>Bacteria</taxon>
        <taxon>Pseudomonadati</taxon>
        <taxon>Pseudomonadota</taxon>
        <taxon>Gammaproteobacteria</taxon>
        <taxon>sulfur-oxidizing symbionts</taxon>
    </lineage>
</organism>
<accession>A0A1H6M1K1</accession>
<dbReference type="InterPro" id="IPR019401">
    <property type="entry name" value="Znf_CHCC"/>
</dbReference>
<dbReference type="AlphaFoldDB" id="A0A1H6M1K1"/>
<evidence type="ECO:0000313" key="3">
    <source>
        <dbReference type="Proteomes" id="UP000198559"/>
    </source>
</evidence>
<protein>
    <submittedName>
        <fullName evidence="2">Protein containing Zinc finger, CHCC-typedomain</fullName>
    </submittedName>
</protein>
<name>A0A1H6M1K1_9GAMM</name>
<reference evidence="3" key="1">
    <citation type="submission" date="2016-06" db="EMBL/GenBank/DDBJ databases">
        <authorList>
            <person name="Petersen J."/>
            <person name="Sayavedra L."/>
        </authorList>
    </citation>
    <scope>NUCLEOTIDE SEQUENCE [LARGE SCALE GENOMIC DNA]</scope>
    <source>
        <strain evidence="3">BazSymB</strain>
    </source>
</reference>
<dbReference type="Gene3D" id="2.60.260.40">
    <property type="entry name" value="q5lls5 like domains"/>
    <property type="match status" value="1"/>
</dbReference>
<feature type="domain" description="Zinc finger CHCC-type" evidence="1">
    <location>
        <begin position="35"/>
        <end position="59"/>
    </location>
</feature>
<dbReference type="STRING" id="235205.BAZSYMB_SCAFFOLD00014_25"/>
<dbReference type="Proteomes" id="UP000198559">
    <property type="component" value="Unassembled WGS sequence"/>
</dbReference>
<dbReference type="Pfam" id="PF10276">
    <property type="entry name" value="zf-CHCC"/>
    <property type="match status" value="1"/>
</dbReference>
<gene>
    <name evidence="2" type="ORF">BAZSYMB_SCAFFOLD00014_25</name>
</gene>